<dbReference type="PANTHER" id="PTHR43580:SF2">
    <property type="entry name" value="CYTOKINE-LIKE NUCLEAR FACTOR N-PAC"/>
    <property type="match status" value="1"/>
</dbReference>
<dbReference type="InterPro" id="IPR036291">
    <property type="entry name" value="NAD(P)-bd_dom_sf"/>
</dbReference>
<accession>A0A917S8B4</accession>
<evidence type="ECO:0000256" key="2">
    <source>
        <dbReference type="ARBA" id="ARBA00023002"/>
    </source>
</evidence>
<reference evidence="7" key="1">
    <citation type="journal article" date="2014" name="Int. J. Syst. Evol. Microbiol.">
        <title>Complete genome sequence of Corynebacterium casei LMG S-19264T (=DSM 44701T), isolated from a smear-ripened cheese.</title>
        <authorList>
            <consortium name="US DOE Joint Genome Institute (JGI-PGF)"/>
            <person name="Walter F."/>
            <person name="Albersmeier A."/>
            <person name="Kalinowski J."/>
            <person name="Ruckert C."/>
        </authorList>
    </citation>
    <scope>NUCLEOTIDE SEQUENCE</scope>
    <source>
        <strain evidence="7">CGMCC 4.7306</strain>
    </source>
</reference>
<comment type="caution">
    <text evidence="7">The sequence shown here is derived from an EMBL/GenBank/DDBJ whole genome shotgun (WGS) entry which is preliminary data.</text>
</comment>
<evidence type="ECO:0000256" key="3">
    <source>
        <dbReference type="ARBA" id="ARBA00023027"/>
    </source>
</evidence>
<keyword evidence="2" id="KW-0560">Oxidoreductase</keyword>
<evidence type="ECO:0000259" key="5">
    <source>
        <dbReference type="Pfam" id="PF03446"/>
    </source>
</evidence>
<dbReference type="PANTHER" id="PTHR43580">
    <property type="entry name" value="OXIDOREDUCTASE GLYR1-RELATED"/>
    <property type="match status" value="1"/>
</dbReference>
<name>A0A917S8B4_9ACTN</name>
<dbReference type="GO" id="GO:0016491">
    <property type="term" value="F:oxidoreductase activity"/>
    <property type="evidence" value="ECO:0007669"/>
    <property type="project" value="UniProtKB-KW"/>
</dbReference>
<dbReference type="InterPro" id="IPR029154">
    <property type="entry name" value="HIBADH-like_NADP-bd"/>
</dbReference>
<dbReference type="InterPro" id="IPR015815">
    <property type="entry name" value="HIBADH-related"/>
</dbReference>
<feature type="domain" description="6-phosphogluconate dehydrogenase NADP-binding" evidence="5">
    <location>
        <begin position="3"/>
        <end position="158"/>
    </location>
</feature>
<evidence type="ECO:0000313" key="7">
    <source>
        <dbReference type="EMBL" id="GGL62509.1"/>
    </source>
</evidence>
<dbReference type="GO" id="GO:0051287">
    <property type="term" value="F:NAD binding"/>
    <property type="evidence" value="ECO:0007669"/>
    <property type="project" value="InterPro"/>
</dbReference>
<keyword evidence="3" id="KW-0520">NAD</keyword>
<dbReference type="Proteomes" id="UP000613840">
    <property type="component" value="Unassembled WGS sequence"/>
</dbReference>
<protein>
    <submittedName>
        <fullName evidence="7">3-hydroxyisobutyrate dehydrogenase</fullName>
    </submittedName>
</protein>
<evidence type="ECO:0000256" key="1">
    <source>
        <dbReference type="ARBA" id="ARBA00009080"/>
    </source>
</evidence>
<dbReference type="EMBL" id="BMMZ01000004">
    <property type="protein sequence ID" value="GGL62509.1"/>
    <property type="molecule type" value="Genomic_DNA"/>
</dbReference>
<dbReference type="GO" id="GO:0050661">
    <property type="term" value="F:NADP binding"/>
    <property type="evidence" value="ECO:0007669"/>
    <property type="project" value="InterPro"/>
</dbReference>
<dbReference type="Pfam" id="PF03446">
    <property type="entry name" value="NAD_binding_2"/>
    <property type="match status" value="1"/>
</dbReference>
<dbReference type="InterPro" id="IPR008927">
    <property type="entry name" value="6-PGluconate_DH-like_C_sf"/>
</dbReference>
<keyword evidence="8" id="KW-1185">Reference proteome</keyword>
<comment type="similarity">
    <text evidence="1">Belongs to the HIBADH-related family.</text>
</comment>
<dbReference type="InterPro" id="IPR013328">
    <property type="entry name" value="6PGD_dom2"/>
</dbReference>
<dbReference type="InterPro" id="IPR051265">
    <property type="entry name" value="HIBADH-related_NP60_sf"/>
</dbReference>
<organism evidence="7 8">
    <name type="scientific">Microlunatus endophyticus</name>
    <dbReference type="NCBI Taxonomy" id="1716077"/>
    <lineage>
        <taxon>Bacteria</taxon>
        <taxon>Bacillati</taxon>
        <taxon>Actinomycetota</taxon>
        <taxon>Actinomycetes</taxon>
        <taxon>Propionibacteriales</taxon>
        <taxon>Propionibacteriaceae</taxon>
        <taxon>Microlunatus</taxon>
    </lineage>
</organism>
<gene>
    <name evidence="7" type="primary">mmsB</name>
    <name evidence="7" type="ORF">GCM10011575_21300</name>
</gene>
<feature type="active site" evidence="4">
    <location>
        <position position="168"/>
    </location>
</feature>
<dbReference type="SUPFAM" id="SSF48179">
    <property type="entry name" value="6-phosphogluconate dehydrogenase C-terminal domain-like"/>
    <property type="match status" value="1"/>
</dbReference>
<evidence type="ECO:0000313" key="8">
    <source>
        <dbReference type="Proteomes" id="UP000613840"/>
    </source>
</evidence>
<sequence>MRVTVVGTGIMGTGITHALLRAGHQVTVWNRTAERARPLADDGATVADTIVSAVDGTEAVITIVYDSDALRAITGPLLAALDPSAVWIQTSTIGPDAAAEFGQQAEQAGIGYLDAPVVGTKAPAEAGELSTLVSGPRQLVDRVLPVLEAISAKITVAGDHAGPASALKLVCNAWIGVLTSGIGQSIALAQAAGLDPELFLAAIKGAAVDSAYAQIKGPMMINSSYQPPAFAVDGVLKDLGLIKDLAATAGVRTELIDTVQAIFDRTSTAGHGHDDMAAVRTQFTPSSRDSRK</sequence>
<dbReference type="PIRSF" id="PIRSF000103">
    <property type="entry name" value="HIBADH"/>
    <property type="match status" value="1"/>
</dbReference>
<evidence type="ECO:0000259" key="6">
    <source>
        <dbReference type="Pfam" id="PF14833"/>
    </source>
</evidence>
<dbReference type="InterPro" id="IPR006115">
    <property type="entry name" value="6PGDH_NADP-bd"/>
</dbReference>
<dbReference type="AlphaFoldDB" id="A0A917S8B4"/>
<evidence type="ECO:0000256" key="4">
    <source>
        <dbReference type="PIRSR" id="PIRSR000103-1"/>
    </source>
</evidence>
<feature type="domain" description="3-hydroxyisobutyrate dehydrogenase-like NAD-binding" evidence="6">
    <location>
        <begin position="162"/>
        <end position="279"/>
    </location>
</feature>
<reference evidence="7" key="2">
    <citation type="submission" date="2020-09" db="EMBL/GenBank/DDBJ databases">
        <authorList>
            <person name="Sun Q."/>
            <person name="Zhou Y."/>
        </authorList>
    </citation>
    <scope>NUCLEOTIDE SEQUENCE</scope>
    <source>
        <strain evidence="7">CGMCC 4.7306</strain>
    </source>
</reference>
<dbReference type="Pfam" id="PF14833">
    <property type="entry name" value="NAD_binding_11"/>
    <property type="match status" value="1"/>
</dbReference>
<dbReference type="Gene3D" id="1.10.1040.10">
    <property type="entry name" value="N-(1-d-carboxylethyl)-l-norvaline Dehydrogenase, domain 2"/>
    <property type="match status" value="1"/>
</dbReference>
<proteinExistence type="inferred from homology"/>
<dbReference type="Gene3D" id="3.40.50.720">
    <property type="entry name" value="NAD(P)-binding Rossmann-like Domain"/>
    <property type="match status" value="1"/>
</dbReference>
<dbReference type="SUPFAM" id="SSF51735">
    <property type="entry name" value="NAD(P)-binding Rossmann-fold domains"/>
    <property type="match status" value="1"/>
</dbReference>